<accession>A0ABN3I749</accession>
<name>A0ABN3I749_9ACTN</name>
<dbReference type="InterPro" id="IPR000835">
    <property type="entry name" value="HTH_MarR-typ"/>
</dbReference>
<protein>
    <recommendedName>
        <fullName evidence="1">HTH marR-type domain-containing protein</fullName>
    </recommendedName>
</protein>
<dbReference type="PANTHER" id="PTHR33164:SF43">
    <property type="entry name" value="HTH-TYPE TRANSCRIPTIONAL REPRESSOR YETL"/>
    <property type="match status" value="1"/>
</dbReference>
<dbReference type="PANTHER" id="PTHR33164">
    <property type="entry name" value="TRANSCRIPTIONAL REGULATOR, MARR FAMILY"/>
    <property type="match status" value="1"/>
</dbReference>
<sequence>MEEESISELFWGVARRLRHQSHETLQPLGITPGQARALTVLARHGTMRPSELSEHLKIAPRSTTEVVDGLEDRGLVERLPDPADRRATLVELTEAGGTVAEKIRAERGAQGERFFAALPEADRAELARILATLRASEAP</sequence>
<evidence type="ECO:0000259" key="1">
    <source>
        <dbReference type="PROSITE" id="PS50995"/>
    </source>
</evidence>
<dbReference type="PROSITE" id="PS50995">
    <property type="entry name" value="HTH_MARR_2"/>
    <property type="match status" value="1"/>
</dbReference>
<comment type="caution">
    <text evidence="2">The sequence shown here is derived from an EMBL/GenBank/DDBJ whole genome shotgun (WGS) entry which is preliminary data.</text>
</comment>
<dbReference type="PRINTS" id="PR00598">
    <property type="entry name" value="HTHMARR"/>
</dbReference>
<evidence type="ECO:0000313" key="2">
    <source>
        <dbReference type="EMBL" id="GAA2395221.1"/>
    </source>
</evidence>
<dbReference type="InterPro" id="IPR039422">
    <property type="entry name" value="MarR/SlyA-like"/>
</dbReference>
<dbReference type="InterPro" id="IPR036388">
    <property type="entry name" value="WH-like_DNA-bd_sf"/>
</dbReference>
<organism evidence="2 3">
    <name type="scientific">Dactylosporangium salmoneum</name>
    <dbReference type="NCBI Taxonomy" id="53361"/>
    <lineage>
        <taxon>Bacteria</taxon>
        <taxon>Bacillati</taxon>
        <taxon>Actinomycetota</taxon>
        <taxon>Actinomycetes</taxon>
        <taxon>Micromonosporales</taxon>
        <taxon>Micromonosporaceae</taxon>
        <taxon>Dactylosporangium</taxon>
    </lineage>
</organism>
<dbReference type="EMBL" id="BAAARV010000142">
    <property type="protein sequence ID" value="GAA2395221.1"/>
    <property type="molecule type" value="Genomic_DNA"/>
</dbReference>
<gene>
    <name evidence="2" type="ORF">GCM10010170_109840</name>
</gene>
<feature type="domain" description="HTH marR-type" evidence="1">
    <location>
        <begin position="3"/>
        <end position="135"/>
    </location>
</feature>
<keyword evidence="3" id="KW-1185">Reference proteome</keyword>
<proteinExistence type="predicted"/>
<dbReference type="Proteomes" id="UP001501444">
    <property type="component" value="Unassembled WGS sequence"/>
</dbReference>
<dbReference type="InterPro" id="IPR036390">
    <property type="entry name" value="WH_DNA-bd_sf"/>
</dbReference>
<evidence type="ECO:0000313" key="3">
    <source>
        <dbReference type="Proteomes" id="UP001501444"/>
    </source>
</evidence>
<dbReference type="Gene3D" id="1.10.10.10">
    <property type="entry name" value="Winged helix-like DNA-binding domain superfamily/Winged helix DNA-binding domain"/>
    <property type="match status" value="1"/>
</dbReference>
<dbReference type="SMART" id="SM00347">
    <property type="entry name" value="HTH_MARR"/>
    <property type="match status" value="1"/>
</dbReference>
<dbReference type="RefSeq" id="WP_344620771.1">
    <property type="nucleotide sequence ID" value="NZ_BAAARV010000142.1"/>
</dbReference>
<reference evidence="2 3" key="1">
    <citation type="journal article" date="2019" name="Int. J. Syst. Evol. Microbiol.">
        <title>The Global Catalogue of Microorganisms (GCM) 10K type strain sequencing project: providing services to taxonomists for standard genome sequencing and annotation.</title>
        <authorList>
            <consortium name="The Broad Institute Genomics Platform"/>
            <consortium name="The Broad Institute Genome Sequencing Center for Infectious Disease"/>
            <person name="Wu L."/>
            <person name="Ma J."/>
        </authorList>
    </citation>
    <scope>NUCLEOTIDE SEQUENCE [LARGE SCALE GENOMIC DNA]</scope>
    <source>
        <strain evidence="2 3">JCM 3272</strain>
    </source>
</reference>
<dbReference type="Pfam" id="PF01047">
    <property type="entry name" value="MarR"/>
    <property type="match status" value="1"/>
</dbReference>
<dbReference type="SUPFAM" id="SSF46785">
    <property type="entry name" value="Winged helix' DNA-binding domain"/>
    <property type="match status" value="1"/>
</dbReference>